<dbReference type="PANTHER" id="PTHR31605">
    <property type="entry name" value="GLYCEROL-3-PHOSPHATE O-ACYLTRANSFERASE 1"/>
    <property type="match status" value="1"/>
</dbReference>
<evidence type="ECO:0000259" key="2">
    <source>
        <dbReference type="SMART" id="SM00563"/>
    </source>
</evidence>
<keyword evidence="4" id="KW-1185">Reference proteome</keyword>
<dbReference type="Proteomes" id="UP001302349">
    <property type="component" value="Chromosome"/>
</dbReference>
<dbReference type="PANTHER" id="PTHR31605:SF0">
    <property type="entry name" value="GLYCEROL-3-PHOSPHATE O-ACYLTRANSFERASE 1"/>
    <property type="match status" value="1"/>
</dbReference>
<dbReference type="RefSeq" id="WP_317489390.1">
    <property type="nucleotide sequence ID" value="NZ_CP136051.1"/>
</dbReference>
<feature type="transmembrane region" description="Helical" evidence="1">
    <location>
        <begin position="302"/>
        <end position="330"/>
    </location>
</feature>
<sequence>MLYFIFRPIVRVALWFFYGHFKVSGLENLPRNAPVILAPNHQNSFLDAILPACFQPRSLHFLTRSDVFKKGLIQKILFGFHMWPVYRQRDGKDTLGKNEEVFKNCSQLLRSNGCLLLFPEGDQICAHNLRSLKKGMARIAFQTAEESNFEKEIYIVPVGLNYEHYWNFNTAFQMRFGKPIKVLDFKKDYQESEQKGLLSLTKAVSEGMEQEIIQIGSRANEHFWFEEAGLSGVDLTSPEFFRNIDVDSRPAPKPKKRKINTLARALHWPVLTLLASFLKSKIKDNKFLGAVKFGMGMVFFPIYYLIVFTAVVILSGNWWLGAGLIVFMIISLKIKS</sequence>
<protein>
    <submittedName>
        <fullName evidence="3">1-acyl-sn-glycerol-3-phosphate acyltransferase</fullName>
    </submittedName>
</protein>
<gene>
    <name evidence="3" type="ORF">RT717_26780</name>
</gene>
<keyword evidence="3" id="KW-0808">Transferase</keyword>
<dbReference type="SUPFAM" id="SSF69593">
    <property type="entry name" value="Glycerol-3-phosphate (1)-acyltransferase"/>
    <property type="match status" value="1"/>
</dbReference>
<proteinExistence type="predicted"/>
<evidence type="ECO:0000313" key="4">
    <source>
        <dbReference type="Proteomes" id="UP001302349"/>
    </source>
</evidence>
<name>A0ABZ0IQF9_9BACT</name>
<evidence type="ECO:0000313" key="3">
    <source>
        <dbReference type="EMBL" id="WOK06683.1"/>
    </source>
</evidence>
<organism evidence="3 4">
    <name type="scientific">Imperialibacter roseus</name>
    <dbReference type="NCBI Taxonomy" id="1324217"/>
    <lineage>
        <taxon>Bacteria</taxon>
        <taxon>Pseudomonadati</taxon>
        <taxon>Bacteroidota</taxon>
        <taxon>Cytophagia</taxon>
        <taxon>Cytophagales</taxon>
        <taxon>Flammeovirgaceae</taxon>
        <taxon>Imperialibacter</taxon>
    </lineage>
</organism>
<accession>A0ABZ0IQF9</accession>
<evidence type="ECO:0000256" key="1">
    <source>
        <dbReference type="SAM" id="Phobius"/>
    </source>
</evidence>
<dbReference type="Pfam" id="PF01553">
    <property type="entry name" value="Acyltransferase"/>
    <property type="match status" value="1"/>
</dbReference>
<dbReference type="InterPro" id="IPR002123">
    <property type="entry name" value="Plipid/glycerol_acylTrfase"/>
</dbReference>
<dbReference type="EMBL" id="CP136051">
    <property type="protein sequence ID" value="WOK06683.1"/>
    <property type="molecule type" value="Genomic_DNA"/>
</dbReference>
<keyword evidence="1" id="KW-0472">Membrane</keyword>
<feature type="domain" description="Phospholipid/glycerol acyltransferase" evidence="2">
    <location>
        <begin position="35"/>
        <end position="163"/>
    </location>
</feature>
<dbReference type="InterPro" id="IPR052744">
    <property type="entry name" value="GPAT/DAPAT"/>
</dbReference>
<dbReference type="GO" id="GO:0016746">
    <property type="term" value="F:acyltransferase activity"/>
    <property type="evidence" value="ECO:0007669"/>
    <property type="project" value="UniProtKB-KW"/>
</dbReference>
<keyword evidence="1" id="KW-1133">Transmembrane helix</keyword>
<dbReference type="SMART" id="SM00563">
    <property type="entry name" value="PlsC"/>
    <property type="match status" value="1"/>
</dbReference>
<keyword evidence="3" id="KW-0012">Acyltransferase</keyword>
<reference evidence="3 4" key="1">
    <citation type="journal article" date="2023" name="Microbiol. Resour. Announc.">
        <title>Complete Genome Sequence of Imperialibacter roseus strain P4T.</title>
        <authorList>
            <person name="Tizabi D.R."/>
            <person name="Bachvaroff T."/>
            <person name="Hill R.T."/>
        </authorList>
    </citation>
    <scope>NUCLEOTIDE SEQUENCE [LARGE SCALE GENOMIC DNA]</scope>
    <source>
        <strain evidence="3 4">P4T</strain>
    </source>
</reference>
<keyword evidence="1" id="KW-0812">Transmembrane</keyword>